<keyword evidence="6 12" id="KW-0418">Kinase</keyword>
<dbReference type="Proteomes" id="UP000325598">
    <property type="component" value="Unassembled WGS sequence"/>
</dbReference>
<dbReference type="InterPro" id="IPR003594">
    <property type="entry name" value="HATPase_dom"/>
</dbReference>
<protein>
    <recommendedName>
        <fullName evidence="2">histidine kinase</fullName>
        <ecNumber evidence="2">2.7.13.3</ecNumber>
    </recommendedName>
</protein>
<dbReference type="GO" id="GO:0046983">
    <property type="term" value="F:protein dimerization activity"/>
    <property type="evidence" value="ECO:0007669"/>
    <property type="project" value="InterPro"/>
</dbReference>
<evidence type="ECO:0000256" key="5">
    <source>
        <dbReference type="ARBA" id="ARBA00022741"/>
    </source>
</evidence>
<evidence type="ECO:0000259" key="10">
    <source>
        <dbReference type="Pfam" id="PF02518"/>
    </source>
</evidence>
<evidence type="ECO:0000256" key="7">
    <source>
        <dbReference type="ARBA" id="ARBA00022840"/>
    </source>
</evidence>
<comment type="catalytic activity">
    <reaction evidence="1">
        <text>ATP + protein L-histidine = ADP + protein N-phospho-L-histidine.</text>
        <dbReference type="EC" id="2.7.13.3"/>
    </reaction>
</comment>
<dbReference type="InterPro" id="IPR050482">
    <property type="entry name" value="Sensor_HK_TwoCompSys"/>
</dbReference>
<keyword evidence="5" id="KW-0547">Nucleotide-binding</keyword>
<evidence type="ECO:0000256" key="6">
    <source>
        <dbReference type="ARBA" id="ARBA00022777"/>
    </source>
</evidence>
<sequence>MTPDNLTAPARSGRHAFGARPLLAAAQALGRDLSPFRPGAPAPAARPEGRVRRYLPLVLAALAAVDLGISGTLITEGQPGPVRALSALTAWAQAPALVLALYRPAAAWWLSLTAALPYAIGAAHLGAAALDGAGPWPWTAPGLMAHLVVSLIVAGRVRPRVYVAQWALTLLVGGALTVVLSPRVELNGLLPWALLSAFGLVVVTAVRGWLDSRRELRKQEALTEFERSRRALLEERTRIARELHDVVAHHMSVVAVQAEAAPYRVAEPPQELSDSFGSIRENALAALTELRHILGMLRSEEEIPDNRYTPQPTLDNVGELVANVLGAGLRIDWSVDGTPRPVPQRVELSAYRIVQEALSNALRHAPGCRVELEIAHGPSDLGIRVANSPVVTEARRGPGTGHGLLGMRERASSLGGSVQAGPRADGWYEVRASLPTRLPD</sequence>
<name>A0A5J4LAE3_9ACTN</name>
<dbReference type="Pfam" id="PF07730">
    <property type="entry name" value="HisKA_3"/>
    <property type="match status" value="1"/>
</dbReference>
<dbReference type="CDD" id="cd16917">
    <property type="entry name" value="HATPase_UhpB-NarQ-NarX-like"/>
    <property type="match status" value="1"/>
</dbReference>
<keyword evidence="9" id="KW-1133">Transmembrane helix</keyword>
<dbReference type="PANTHER" id="PTHR24421:SF10">
    <property type="entry name" value="NITRATE_NITRITE SENSOR PROTEIN NARQ"/>
    <property type="match status" value="1"/>
</dbReference>
<keyword evidence="3" id="KW-0597">Phosphoprotein</keyword>
<keyword evidence="8" id="KW-0902">Two-component regulatory system</keyword>
<accession>A0A5J4LAE3</accession>
<dbReference type="AlphaFoldDB" id="A0A5J4LAE3"/>
<keyword evidence="7" id="KW-0067">ATP-binding</keyword>
<dbReference type="Gene3D" id="3.30.565.10">
    <property type="entry name" value="Histidine kinase-like ATPase, C-terminal domain"/>
    <property type="match status" value="1"/>
</dbReference>
<dbReference type="Pfam" id="PF02518">
    <property type="entry name" value="HATPase_c"/>
    <property type="match status" value="1"/>
</dbReference>
<feature type="transmembrane region" description="Helical" evidence="9">
    <location>
        <begin position="136"/>
        <end position="154"/>
    </location>
</feature>
<dbReference type="RefSeq" id="WP_223659808.1">
    <property type="nucleotide sequence ID" value="NZ_BLAG01000005.1"/>
</dbReference>
<dbReference type="GO" id="GO:0000155">
    <property type="term" value="F:phosphorelay sensor kinase activity"/>
    <property type="evidence" value="ECO:0007669"/>
    <property type="project" value="InterPro"/>
</dbReference>
<feature type="transmembrane region" description="Helical" evidence="9">
    <location>
        <begin position="161"/>
        <end position="180"/>
    </location>
</feature>
<gene>
    <name evidence="12" type="ORF">San01_09860</name>
</gene>
<dbReference type="GO" id="GO:0016020">
    <property type="term" value="C:membrane"/>
    <property type="evidence" value="ECO:0007669"/>
    <property type="project" value="InterPro"/>
</dbReference>
<dbReference type="Gene3D" id="1.20.5.1930">
    <property type="match status" value="1"/>
</dbReference>
<keyword evidence="4" id="KW-0808">Transferase</keyword>
<evidence type="ECO:0000256" key="4">
    <source>
        <dbReference type="ARBA" id="ARBA00022679"/>
    </source>
</evidence>
<dbReference type="InterPro" id="IPR011712">
    <property type="entry name" value="Sig_transdc_His_kin_sub3_dim/P"/>
</dbReference>
<evidence type="ECO:0000256" key="2">
    <source>
        <dbReference type="ARBA" id="ARBA00012438"/>
    </source>
</evidence>
<dbReference type="PANTHER" id="PTHR24421">
    <property type="entry name" value="NITRATE/NITRITE SENSOR PROTEIN NARX-RELATED"/>
    <property type="match status" value="1"/>
</dbReference>
<feature type="transmembrane region" description="Helical" evidence="9">
    <location>
        <begin position="109"/>
        <end position="130"/>
    </location>
</feature>
<dbReference type="GO" id="GO:0005524">
    <property type="term" value="F:ATP binding"/>
    <property type="evidence" value="ECO:0007669"/>
    <property type="project" value="UniProtKB-KW"/>
</dbReference>
<evidence type="ECO:0000256" key="8">
    <source>
        <dbReference type="ARBA" id="ARBA00023012"/>
    </source>
</evidence>
<keyword evidence="9" id="KW-0472">Membrane</keyword>
<evidence type="ECO:0000256" key="3">
    <source>
        <dbReference type="ARBA" id="ARBA00022553"/>
    </source>
</evidence>
<dbReference type="InterPro" id="IPR036890">
    <property type="entry name" value="HATPase_C_sf"/>
</dbReference>
<feature type="transmembrane region" description="Helical" evidence="9">
    <location>
        <begin position="192"/>
        <end position="210"/>
    </location>
</feature>
<comment type="caution">
    <text evidence="12">The sequence shown here is derived from an EMBL/GenBank/DDBJ whole genome shotgun (WGS) entry which is preliminary data.</text>
</comment>
<dbReference type="SUPFAM" id="SSF55874">
    <property type="entry name" value="ATPase domain of HSP90 chaperone/DNA topoisomerase II/histidine kinase"/>
    <property type="match status" value="1"/>
</dbReference>
<evidence type="ECO:0000313" key="13">
    <source>
        <dbReference type="Proteomes" id="UP000325598"/>
    </source>
</evidence>
<reference evidence="12 13" key="1">
    <citation type="submission" date="2019-10" db="EMBL/GenBank/DDBJ databases">
        <title>Whole genome shotgun sequence of Streptomyces angustmyceticus NBRC 3934.</title>
        <authorList>
            <person name="Hosoyama A."/>
            <person name="Ichikawa N."/>
            <person name="Kimura A."/>
            <person name="Kitahashi Y."/>
            <person name="Komaki H."/>
            <person name="Uohara A."/>
        </authorList>
    </citation>
    <scope>NUCLEOTIDE SEQUENCE [LARGE SCALE GENOMIC DNA]</scope>
    <source>
        <strain evidence="12 13">NBRC 3934</strain>
    </source>
</reference>
<evidence type="ECO:0000256" key="1">
    <source>
        <dbReference type="ARBA" id="ARBA00000085"/>
    </source>
</evidence>
<feature type="transmembrane region" description="Helical" evidence="9">
    <location>
        <begin position="80"/>
        <end position="102"/>
    </location>
</feature>
<dbReference type="GeneID" id="96750941"/>
<feature type="transmembrane region" description="Helical" evidence="9">
    <location>
        <begin position="54"/>
        <end position="74"/>
    </location>
</feature>
<organism evidence="12 13">
    <name type="scientific">Streptomyces angustmyceticus</name>
    <dbReference type="NCBI Taxonomy" id="285578"/>
    <lineage>
        <taxon>Bacteria</taxon>
        <taxon>Bacillati</taxon>
        <taxon>Actinomycetota</taxon>
        <taxon>Actinomycetes</taxon>
        <taxon>Kitasatosporales</taxon>
        <taxon>Streptomycetaceae</taxon>
        <taxon>Streptomyces</taxon>
    </lineage>
</organism>
<dbReference type="EMBL" id="BLAG01000005">
    <property type="protein sequence ID" value="GES28499.1"/>
    <property type="molecule type" value="Genomic_DNA"/>
</dbReference>
<evidence type="ECO:0000313" key="12">
    <source>
        <dbReference type="EMBL" id="GES28499.1"/>
    </source>
</evidence>
<evidence type="ECO:0000259" key="11">
    <source>
        <dbReference type="Pfam" id="PF07730"/>
    </source>
</evidence>
<evidence type="ECO:0000256" key="9">
    <source>
        <dbReference type="SAM" id="Phobius"/>
    </source>
</evidence>
<proteinExistence type="predicted"/>
<feature type="domain" description="Histidine kinase/HSP90-like ATPase" evidence="10">
    <location>
        <begin position="347"/>
        <end position="436"/>
    </location>
</feature>
<feature type="domain" description="Signal transduction histidine kinase subgroup 3 dimerisation and phosphoacceptor" evidence="11">
    <location>
        <begin position="235"/>
        <end position="301"/>
    </location>
</feature>
<dbReference type="EC" id="2.7.13.3" evidence="2"/>
<keyword evidence="13" id="KW-1185">Reference proteome</keyword>
<keyword evidence="9" id="KW-0812">Transmembrane</keyword>